<dbReference type="AlphaFoldDB" id="A0A9Q1FEL1"/>
<evidence type="ECO:0000259" key="8">
    <source>
        <dbReference type="PROSITE" id="PS50950"/>
    </source>
</evidence>
<sequence length="417" mass="47695">MKRTKTCNMKNTAIKFQRRAVSSSAHCCVLLCSSSAKFSYLSFHSFPANDYLRKKWLINIRRYKFTITSSSKVCGKHFLAEDLVDPTPGGLRRLKKGAVPLLFQWNNYVLPSRLPSVWERRERSTSAENYGDDDDADDIHCAQDHDYCAVPDPAVVDLSLDLARTEKEEMQSKIAKLTAELEEMTVRSCFGLQRFAGSAEDIYDSTLATARIVRVTQATRASQKDEEVTLPSKYSRQALQPVDELFLFLTYLTFGLKLKDLGHRFNVHPSTVSRIIITWANFLYSLVGSISIWLSEQEVKDNLPKDFESYPDTHIVIDCTELRCQTPSSLLLQRKVYCPPFLSQQSQMPTLHVHQTQEIAHLRIHIERVIRRVKENKLFDTTIPLTIAGSINQLFTVACLLSNYQCRALVEEWAKDI</sequence>
<dbReference type="PANTHER" id="PTHR23080">
    <property type="entry name" value="THAP DOMAIN PROTEIN"/>
    <property type="match status" value="1"/>
</dbReference>
<gene>
    <name evidence="9" type="ORF">SKAU_G00196620</name>
</gene>
<dbReference type="Proteomes" id="UP001152622">
    <property type="component" value="Chromosome 6"/>
</dbReference>
<feature type="coiled-coil region" evidence="7">
    <location>
        <begin position="160"/>
        <end position="187"/>
    </location>
</feature>
<dbReference type="GO" id="GO:0008270">
    <property type="term" value="F:zinc ion binding"/>
    <property type="evidence" value="ECO:0007669"/>
    <property type="project" value="UniProtKB-KW"/>
</dbReference>
<dbReference type="InterPro" id="IPR027806">
    <property type="entry name" value="HARBI1_dom"/>
</dbReference>
<evidence type="ECO:0000256" key="7">
    <source>
        <dbReference type="SAM" id="Coils"/>
    </source>
</evidence>
<dbReference type="OrthoDB" id="10020990at2759"/>
<name>A0A9Q1FEL1_SYNKA</name>
<evidence type="ECO:0000256" key="1">
    <source>
        <dbReference type="ARBA" id="ARBA00001968"/>
    </source>
</evidence>
<organism evidence="9 10">
    <name type="scientific">Synaphobranchus kaupii</name>
    <name type="common">Kaup's arrowtooth eel</name>
    <dbReference type="NCBI Taxonomy" id="118154"/>
    <lineage>
        <taxon>Eukaryota</taxon>
        <taxon>Metazoa</taxon>
        <taxon>Chordata</taxon>
        <taxon>Craniata</taxon>
        <taxon>Vertebrata</taxon>
        <taxon>Euteleostomi</taxon>
        <taxon>Actinopterygii</taxon>
        <taxon>Neopterygii</taxon>
        <taxon>Teleostei</taxon>
        <taxon>Anguilliformes</taxon>
        <taxon>Synaphobranchidae</taxon>
        <taxon>Synaphobranchus</taxon>
    </lineage>
</organism>
<reference evidence="9" key="1">
    <citation type="journal article" date="2023" name="Science">
        <title>Genome structures resolve the early diversification of teleost fishes.</title>
        <authorList>
            <person name="Parey E."/>
            <person name="Louis A."/>
            <person name="Montfort J."/>
            <person name="Bouchez O."/>
            <person name="Roques C."/>
            <person name="Iampietro C."/>
            <person name="Lluch J."/>
            <person name="Castinel A."/>
            <person name="Donnadieu C."/>
            <person name="Desvignes T."/>
            <person name="Floi Bucao C."/>
            <person name="Jouanno E."/>
            <person name="Wen M."/>
            <person name="Mejri S."/>
            <person name="Dirks R."/>
            <person name="Jansen H."/>
            <person name="Henkel C."/>
            <person name="Chen W.J."/>
            <person name="Zahm M."/>
            <person name="Cabau C."/>
            <person name="Klopp C."/>
            <person name="Thompson A.W."/>
            <person name="Robinson-Rechavi M."/>
            <person name="Braasch I."/>
            <person name="Lecointre G."/>
            <person name="Bobe J."/>
            <person name="Postlethwait J.H."/>
            <person name="Berthelot C."/>
            <person name="Roest Crollius H."/>
            <person name="Guiguen Y."/>
        </authorList>
    </citation>
    <scope>NUCLEOTIDE SEQUENCE</scope>
    <source>
        <strain evidence="9">WJC10195</strain>
    </source>
</reference>
<comment type="caution">
    <text evidence="9">The sequence shown here is derived from an EMBL/GenBank/DDBJ whole genome shotgun (WGS) entry which is preliminary data.</text>
</comment>
<keyword evidence="4" id="KW-0862">Zinc</keyword>
<dbReference type="PROSITE" id="PS50950">
    <property type="entry name" value="ZF_THAP"/>
    <property type="match status" value="1"/>
</dbReference>
<comment type="cofactor">
    <cofactor evidence="1">
        <name>a divalent metal cation</name>
        <dbReference type="ChEBI" id="CHEBI:60240"/>
    </cofactor>
</comment>
<keyword evidence="2" id="KW-0479">Metal-binding</keyword>
<dbReference type="Pfam" id="PF13359">
    <property type="entry name" value="DDE_Tnp_4"/>
    <property type="match status" value="1"/>
</dbReference>
<feature type="domain" description="THAP-type" evidence="8">
    <location>
        <begin position="21"/>
        <end position="103"/>
    </location>
</feature>
<dbReference type="InterPro" id="IPR038441">
    <property type="entry name" value="THAP_Znf_sf"/>
</dbReference>
<keyword evidence="5 6" id="KW-0238">DNA-binding</keyword>
<proteinExistence type="predicted"/>
<evidence type="ECO:0000313" key="10">
    <source>
        <dbReference type="Proteomes" id="UP001152622"/>
    </source>
</evidence>
<dbReference type="Pfam" id="PF13613">
    <property type="entry name" value="HTH_Tnp_4"/>
    <property type="match status" value="1"/>
</dbReference>
<dbReference type="SUPFAM" id="SSF57716">
    <property type="entry name" value="Glucocorticoid receptor-like (DNA-binding domain)"/>
    <property type="match status" value="1"/>
</dbReference>
<evidence type="ECO:0000313" key="9">
    <source>
        <dbReference type="EMBL" id="KAJ8356868.1"/>
    </source>
</evidence>
<dbReference type="Pfam" id="PF05485">
    <property type="entry name" value="THAP"/>
    <property type="match status" value="1"/>
</dbReference>
<evidence type="ECO:0000256" key="3">
    <source>
        <dbReference type="ARBA" id="ARBA00022771"/>
    </source>
</evidence>
<evidence type="ECO:0000256" key="5">
    <source>
        <dbReference type="ARBA" id="ARBA00023125"/>
    </source>
</evidence>
<keyword evidence="3 6" id="KW-0863">Zinc-finger</keyword>
<accession>A0A9Q1FEL1</accession>
<protein>
    <recommendedName>
        <fullName evidence="8">THAP-type domain-containing protein</fullName>
    </recommendedName>
</protein>
<dbReference type="SMART" id="SM00692">
    <property type="entry name" value="DM3"/>
    <property type="match status" value="1"/>
</dbReference>
<dbReference type="Gene3D" id="6.20.210.20">
    <property type="entry name" value="THAP domain"/>
    <property type="match status" value="1"/>
</dbReference>
<dbReference type="PANTHER" id="PTHR23080:SF133">
    <property type="entry name" value="SI:CH211-262I1.5-RELATED"/>
    <property type="match status" value="1"/>
</dbReference>
<dbReference type="GO" id="GO:0003677">
    <property type="term" value="F:DNA binding"/>
    <property type="evidence" value="ECO:0007669"/>
    <property type="project" value="UniProtKB-UniRule"/>
</dbReference>
<keyword evidence="7" id="KW-0175">Coiled coil</keyword>
<dbReference type="InterPro" id="IPR027805">
    <property type="entry name" value="Transposase_HTH_dom"/>
</dbReference>
<evidence type="ECO:0000256" key="6">
    <source>
        <dbReference type="PROSITE-ProRule" id="PRU00309"/>
    </source>
</evidence>
<dbReference type="SMART" id="SM00980">
    <property type="entry name" value="THAP"/>
    <property type="match status" value="1"/>
</dbReference>
<keyword evidence="10" id="KW-1185">Reference proteome</keyword>
<evidence type="ECO:0000256" key="2">
    <source>
        <dbReference type="ARBA" id="ARBA00022723"/>
    </source>
</evidence>
<evidence type="ECO:0000256" key="4">
    <source>
        <dbReference type="ARBA" id="ARBA00022833"/>
    </source>
</evidence>
<dbReference type="InterPro" id="IPR006612">
    <property type="entry name" value="THAP_Znf"/>
</dbReference>
<dbReference type="EMBL" id="JAINUF010000006">
    <property type="protein sequence ID" value="KAJ8356868.1"/>
    <property type="molecule type" value="Genomic_DNA"/>
</dbReference>